<evidence type="ECO:0000313" key="1">
    <source>
        <dbReference type="EMBL" id="CDY41877.1"/>
    </source>
</evidence>
<dbReference type="EMBL" id="LK032509">
    <property type="protein sequence ID" value="CDY41877.1"/>
    <property type="molecule type" value="Genomic_DNA"/>
</dbReference>
<organism evidence="1 2">
    <name type="scientific">Brassica napus</name>
    <name type="common">Rape</name>
    <dbReference type="NCBI Taxonomy" id="3708"/>
    <lineage>
        <taxon>Eukaryota</taxon>
        <taxon>Viridiplantae</taxon>
        <taxon>Streptophyta</taxon>
        <taxon>Embryophyta</taxon>
        <taxon>Tracheophyta</taxon>
        <taxon>Spermatophyta</taxon>
        <taxon>Magnoliopsida</taxon>
        <taxon>eudicotyledons</taxon>
        <taxon>Gunneridae</taxon>
        <taxon>Pentapetalae</taxon>
        <taxon>rosids</taxon>
        <taxon>malvids</taxon>
        <taxon>Brassicales</taxon>
        <taxon>Brassicaceae</taxon>
        <taxon>Brassiceae</taxon>
        <taxon>Brassica</taxon>
    </lineage>
</organism>
<dbReference type="PaxDb" id="3708-A0A078HVL6"/>
<proteinExistence type="predicted"/>
<dbReference type="Proteomes" id="UP000028999">
    <property type="component" value="Unassembled WGS sequence"/>
</dbReference>
<keyword evidence="2" id="KW-1185">Reference proteome</keyword>
<sequence>MTKKFHLMGGVTREEPTFWDFRNMAEACKIKEMRSTGNTLSWSRKRDHVWIQCRLDCSIGNDEWLRLFPQSSPEYMSTWSSNHRPLRIEFALEPESLKRGRFYFDKRMYGKRGVEEAIVRGWEAENDSPNLTVLERIARCRTELAKLNKASDCNSKTQIERLQNELDREDVIIAHDNVIIVHELVHGLRTNDTIGRQSMAVKTDMPKAYNRVE</sequence>
<dbReference type="SUPFAM" id="SSF56219">
    <property type="entry name" value="DNase I-like"/>
    <property type="match status" value="1"/>
</dbReference>
<evidence type="ECO:0000313" key="2">
    <source>
        <dbReference type="Proteomes" id="UP000028999"/>
    </source>
</evidence>
<dbReference type="Gramene" id="CDY41877">
    <property type="protein sequence ID" value="CDY41877"/>
    <property type="gene ID" value="GSBRNA2T00073840001"/>
</dbReference>
<dbReference type="PANTHER" id="PTHR33710:SF62">
    <property type="entry name" value="DUF4283 DOMAIN PROTEIN"/>
    <property type="match status" value="1"/>
</dbReference>
<dbReference type="PANTHER" id="PTHR33710">
    <property type="entry name" value="BNAC02G09200D PROTEIN"/>
    <property type="match status" value="1"/>
</dbReference>
<dbReference type="InterPro" id="IPR036691">
    <property type="entry name" value="Endo/exonu/phosph_ase_sf"/>
</dbReference>
<accession>A0A078HVL6</accession>
<protein>
    <submittedName>
        <fullName evidence="1">BnaA08g06220D protein</fullName>
    </submittedName>
</protein>
<reference evidence="1 2" key="1">
    <citation type="journal article" date="2014" name="Science">
        <title>Plant genetics. Early allopolyploid evolution in the post-Neolithic Brassica napus oilseed genome.</title>
        <authorList>
            <person name="Chalhoub B."/>
            <person name="Denoeud F."/>
            <person name="Liu S."/>
            <person name="Parkin I.A."/>
            <person name="Tang H."/>
            <person name="Wang X."/>
            <person name="Chiquet J."/>
            <person name="Belcram H."/>
            <person name="Tong C."/>
            <person name="Samans B."/>
            <person name="Correa M."/>
            <person name="Da Silva C."/>
            <person name="Just J."/>
            <person name="Falentin C."/>
            <person name="Koh C.S."/>
            <person name="Le Clainche I."/>
            <person name="Bernard M."/>
            <person name="Bento P."/>
            <person name="Noel B."/>
            <person name="Labadie K."/>
            <person name="Alberti A."/>
            <person name="Charles M."/>
            <person name="Arnaud D."/>
            <person name="Guo H."/>
            <person name="Daviaud C."/>
            <person name="Alamery S."/>
            <person name="Jabbari K."/>
            <person name="Zhao M."/>
            <person name="Edger P.P."/>
            <person name="Chelaifa H."/>
            <person name="Tack D."/>
            <person name="Lassalle G."/>
            <person name="Mestiri I."/>
            <person name="Schnel N."/>
            <person name="Le Paslier M.C."/>
            <person name="Fan G."/>
            <person name="Renault V."/>
            <person name="Bayer P.E."/>
            <person name="Golicz A.A."/>
            <person name="Manoli S."/>
            <person name="Lee T.H."/>
            <person name="Thi V.H."/>
            <person name="Chalabi S."/>
            <person name="Hu Q."/>
            <person name="Fan C."/>
            <person name="Tollenaere R."/>
            <person name="Lu Y."/>
            <person name="Battail C."/>
            <person name="Shen J."/>
            <person name="Sidebottom C.H."/>
            <person name="Wang X."/>
            <person name="Canaguier A."/>
            <person name="Chauveau A."/>
            <person name="Berard A."/>
            <person name="Deniot G."/>
            <person name="Guan M."/>
            <person name="Liu Z."/>
            <person name="Sun F."/>
            <person name="Lim Y.P."/>
            <person name="Lyons E."/>
            <person name="Town C.D."/>
            <person name="Bancroft I."/>
            <person name="Wang X."/>
            <person name="Meng J."/>
            <person name="Ma J."/>
            <person name="Pires J.C."/>
            <person name="King G.J."/>
            <person name="Brunel D."/>
            <person name="Delourme R."/>
            <person name="Renard M."/>
            <person name="Aury J.M."/>
            <person name="Adams K.L."/>
            <person name="Batley J."/>
            <person name="Snowdon R.J."/>
            <person name="Tost J."/>
            <person name="Edwards D."/>
            <person name="Zhou Y."/>
            <person name="Hua W."/>
            <person name="Sharpe A.G."/>
            <person name="Paterson A.H."/>
            <person name="Guan C."/>
            <person name="Wincker P."/>
        </authorList>
    </citation>
    <scope>NUCLEOTIDE SEQUENCE [LARGE SCALE GENOMIC DNA]</scope>
    <source>
        <strain evidence="2">cv. Darmor-bzh</strain>
    </source>
</reference>
<name>A0A078HVL6_BRANA</name>
<dbReference type="AlphaFoldDB" id="A0A078HVL6"/>
<gene>
    <name evidence="1" type="primary">BnaA08g06220D</name>
    <name evidence="1" type="ORF">GSBRNA2T00073840001</name>
</gene>